<dbReference type="RefSeq" id="WP_165138581.1">
    <property type="nucleotide sequence ID" value="NZ_JAALLT010000001.1"/>
</dbReference>
<dbReference type="NCBIfam" id="TIGR00229">
    <property type="entry name" value="sensory_box"/>
    <property type="match status" value="4"/>
</dbReference>
<dbReference type="PROSITE" id="PS50112">
    <property type="entry name" value="PAS"/>
    <property type="match status" value="3"/>
</dbReference>
<dbReference type="InterPro" id="IPR000014">
    <property type="entry name" value="PAS"/>
</dbReference>
<reference evidence="4 5" key="1">
    <citation type="submission" date="2020-02" db="EMBL/GenBank/DDBJ databases">
        <title>Balneolaceae bacterium YR4-1, complete genome.</title>
        <authorList>
            <person name="Li Y."/>
            <person name="Wu S."/>
        </authorList>
    </citation>
    <scope>NUCLEOTIDE SEQUENCE [LARGE SCALE GENOMIC DNA]</scope>
    <source>
        <strain evidence="4 5">YR4-1</strain>
    </source>
</reference>
<gene>
    <name evidence="4" type="ORF">G3570_01815</name>
</gene>
<evidence type="ECO:0000259" key="1">
    <source>
        <dbReference type="PROSITE" id="PS50109"/>
    </source>
</evidence>
<organism evidence="4 5">
    <name type="scientific">Halalkalibaculum roseum</name>
    <dbReference type="NCBI Taxonomy" id="2709311"/>
    <lineage>
        <taxon>Bacteria</taxon>
        <taxon>Pseudomonadati</taxon>
        <taxon>Balneolota</taxon>
        <taxon>Balneolia</taxon>
        <taxon>Balneolales</taxon>
        <taxon>Balneolaceae</taxon>
        <taxon>Halalkalibaculum</taxon>
    </lineage>
</organism>
<dbReference type="InterPro" id="IPR011495">
    <property type="entry name" value="Sig_transdc_His_kin_sub2_dim/P"/>
</dbReference>
<name>A0A6M1SRI1_9BACT</name>
<dbReference type="InterPro" id="IPR035965">
    <property type="entry name" value="PAS-like_dom_sf"/>
</dbReference>
<dbReference type="InterPro" id="IPR003594">
    <property type="entry name" value="HATPase_dom"/>
</dbReference>
<feature type="domain" description="PAC" evidence="3">
    <location>
        <begin position="221"/>
        <end position="273"/>
    </location>
</feature>
<dbReference type="InterPro" id="IPR052155">
    <property type="entry name" value="Biofilm_reg_signaling"/>
</dbReference>
<dbReference type="Pfam" id="PF08448">
    <property type="entry name" value="PAS_4"/>
    <property type="match status" value="2"/>
</dbReference>
<sequence length="1117" mass="127578">MKSSSIHRKKVFDQTGRTEKPVVMVCLNNATDRELILQFLSDRYELIVGDCELGKNDFDVCLLDRPTFSKNREKMIAYKDSKAPLITPFILLVKGEHWSKNIDPVWNVVDEIVPIPTPSPILISRIETMLQLREHTLLLQKKNRKLAMYEQAMNAANTGITITDAREKDNPIIFINSGFEKMTGYSKEEVIGKNCRFLQKDDKQQDSLGEIRHFIANGKQGHAPIRNYRKDGTLFWNELRIAPITDSEGVTTHFVGIQNDITDLVQAQENLKKERNLFQKLAESSPVGIAIIDSDGEVTFVNEQTEKILGLPKSEILDLSYSEQKWKLLDDERNVITEDKLPFKRVLENEEALFNLECTLVRPGSTEKILSINAAPLKGQNGDPGRVVVTLSDITESKQRQKQLMTEKEFVRAVVNNMPGIFYMLDEDLNFVFWNKNMVSDLGYTDNEIEKMHALDFIRPEDHQNIIDEISRIYRTGDADVEIDLIDKQGKCTPYYLIGKKFEREGSTYIIGSALDITDRVDAEYKLEQQKKLLSAVINQTESIIYVKDKKGKTLLANQEFQKLFDPEFPSSRSKVNLEKFKLEAADQIRKNDQIVFETGELHEFKEQLPVGDEDRHYISIKYPLKDVPGFEDAICGISTDITEREQAYRQLREREKEKSCLYQIGNLNEIYDSVDKILNEAVDIIPLGWQYPHITEAAIEYNGKVYTTEGFKHTRWGMITESHNFKSKSVAVKVVYLEGKPTADEGPFLKEERELIDAIADTLASEIERIESRKKLEESEKRWQQLVQKNPGLVQIIDGDEIVFINPAGASLYGVDDVSELIGKSWTEFVQFEEDKIETVRQRISEAVEGKVNPPEIYRAWTADGTERFVELQSVPVQYKGKTVLMTVGQEVTERVKFERQLKKSLKEKEILLQEIHHRVKNNLAVISGLLQIQQFNSDDENVNKVLSNSEMRIKSMALIHEKLYQAESLSEIDFKYYIDDLIKAIEHTISSGEHITTGLCCESVTLNVNQAVPCALILNELITNSVEHGFEDQDSGEISVTLKERDKKVTVRVEDNGKGLPEDFDLCKSQTMGMTIIKTLITQLSADLKSGNDNGAFFEFTFEKKTIKGSSSTFI</sequence>
<dbReference type="SMART" id="SM00387">
    <property type="entry name" value="HATPase_c"/>
    <property type="match status" value="1"/>
</dbReference>
<dbReference type="CDD" id="cd00130">
    <property type="entry name" value="PAS"/>
    <property type="match status" value="4"/>
</dbReference>
<dbReference type="InterPro" id="IPR036890">
    <property type="entry name" value="HATPase_C_sf"/>
</dbReference>
<feature type="domain" description="Histidine kinase" evidence="1">
    <location>
        <begin position="916"/>
        <end position="1108"/>
    </location>
</feature>
<dbReference type="SMART" id="SM00086">
    <property type="entry name" value="PAC"/>
    <property type="match status" value="4"/>
</dbReference>
<feature type="domain" description="PAC" evidence="3">
    <location>
        <begin position="603"/>
        <end position="654"/>
    </location>
</feature>
<feature type="domain" description="PAS" evidence="2">
    <location>
        <begin position="274"/>
        <end position="350"/>
    </location>
</feature>
<dbReference type="PROSITE" id="PS50109">
    <property type="entry name" value="HIS_KIN"/>
    <property type="match status" value="1"/>
</dbReference>
<evidence type="ECO:0000313" key="4">
    <source>
        <dbReference type="EMBL" id="NGP75352.1"/>
    </source>
</evidence>
<dbReference type="InterPro" id="IPR001610">
    <property type="entry name" value="PAC"/>
</dbReference>
<dbReference type="PANTHER" id="PTHR44757:SF2">
    <property type="entry name" value="BIOFILM ARCHITECTURE MAINTENANCE PROTEIN MBAA"/>
    <property type="match status" value="1"/>
</dbReference>
<proteinExistence type="predicted"/>
<dbReference type="InterPro" id="IPR005467">
    <property type="entry name" value="His_kinase_dom"/>
</dbReference>
<dbReference type="PROSITE" id="PS50113">
    <property type="entry name" value="PAC"/>
    <property type="match status" value="4"/>
</dbReference>
<keyword evidence="5" id="KW-1185">Reference proteome</keyword>
<dbReference type="SMART" id="SM00091">
    <property type="entry name" value="PAS"/>
    <property type="match status" value="5"/>
</dbReference>
<dbReference type="SUPFAM" id="SSF55874">
    <property type="entry name" value="ATPase domain of HSP90 chaperone/DNA topoisomerase II/histidine kinase"/>
    <property type="match status" value="1"/>
</dbReference>
<dbReference type="SUPFAM" id="SSF55785">
    <property type="entry name" value="PYP-like sensor domain (PAS domain)"/>
    <property type="match status" value="5"/>
</dbReference>
<dbReference type="Pfam" id="PF13426">
    <property type="entry name" value="PAS_9"/>
    <property type="match status" value="3"/>
</dbReference>
<dbReference type="InterPro" id="IPR000700">
    <property type="entry name" value="PAS-assoc_C"/>
</dbReference>
<protein>
    <submittedName>
        <fullName evidence="4">PAS domain S-box protein</fullName>
    </submittedName>
</protein>
<evidence type="ECO:0000313" key="5">
    <source>
        <dbReference type="Proteomes" id="UP000473278"/>
    </source>
</evidence>
<comment type="caution">
    <text evidence="4">The sequence shown here is derived from an EMBL/GenBank/DDBJ whole genome shotgun (WGS) entry which is preliminary data.</text>
</comment>
<dbReference type="EMBL" id="JAALLT010000001">
    <property type="protein sequence ID" value="NGP75352.1"/>
    <property type="molecule type" value="Genomic_DNA"/>
</dbReference>
<accession>A0A6M1SRI1</accession>
<dbReference type="Gene3D" id="3.30.565.10">
    <property type="entry name" value="Histidine kinase-like ATPase, C-terminal domain"/>
    <property type="match status" value="1"/>
</dbReference>
<dbReference type="InterPro" id="IPR013656">
    <property type="entry name" value="PAS_4"/>
</dbReference>
<evidence type="ECO:0000259" key="2">
    <source>
        <dbReference type="PROSITE" id="PS50112"/>
    </source>
</evidence>
<evidence type="ECO:0000259" key="3">
    <source>
        <dbReference type="PROSITE" id="PS50113"/>
    </source>
</evidence>
<dbReference type="Gene3D" id="3.30.450.20">
    <property type="entry name" value="PAS domain"/>
    <property type="match status" value="5"/>
</dbReference>
<feature type="domain" description="PAS" evidence="2">
    <location>
        <begin position="407"/>
        <end position="477"/>
    </location>
</feature>
<feature type="domain" description="PAC" evidence="3">
    <location>
        <begin position="354"/>
        <end position="406"/>
    </location>
</feature>
<dbReference type="Pfam" id="PF07568">
    <property type="entry name" value="HisKA_2"/>
    <property type="match status" value="1"/>
</dbReference>
<dbReference type="AlphaFoldDB" id="A0A6M1SRI1"/>
<dbReference type="Pfam" id="PF02518">
    <property type="entry name" value="HATPase_c"/>
    <property type="match status" value="1"/>
</dbReference>
<feature type="domain" description="PAS" evidence="2">
    <location>
        <begin position="145"/>
        <end position="204"/>
    </location>
</feature>
<dbReference type="PANTHER" id="PTHR44757">
    <property type="entry name" value="DIGUANYLATE CYCLASE DGCP"/>
    <property type="match status" value="1"/>
</dbReference>
<feature type="domain" description="PAC" evidence="3">
    <location>
        <begin position="479"/>
        <end position="529"/>
    </location>
</feature>
<dbReference type="Proteomes" id="UP000473278">
    <property type="component" value="Unassembled WGS sequence"/>
</dbReference>